<accession>A0A0K8QPW1</accession>
<dbReference type="EMBL" id="DF970207">
    <property type="protein sequence ID" value="GAP66432.1"/>
    <property type="molecule type" value="Genomic_DNA"/>
</dbReference>
<dbReference type="SUPFAM" id="SSF53335">
    <property type="entry name" value="S-adenosyl-L-methionine-dependent methyltransferases"/>
    <property type="match status" value="1"/>
</dbReference>
<dbReference type="EMBL" id="DF952378">
    <property type="protein sequence ID" value="GAN44583.1"/>
    <property type="molecule type" value="Genomic_DNA"/>
</dbReference>
<keyword evidence="4" id="KW-1185">Reference proteome</keyword>
<dbReference type="GO" id="GO:0008168">
    <property type="term" value="F:methyltransferase activity"/>
    <property type="evidence" value="ECO:0007669"/>
    <property type="project" value="UniProtKB-KW"/>
</dbReference>
<organism evidence="3">
    <name type="scientific">Mizugakiibacter sediminis</name>
    <dbReference type="NCBI Taxonomy" id="1475481"/>
    <lineage>
        <taxon>Bacteria</taxon>
        <taxon>Pseudomonadati</taxon>
        <taxon>Pseudomonadota</taxon>
        <taxon>Gammaproteobacteria</taxon>
        <taxon>Lysobacterales</taxon>
        <taxon>Rhodanobacteraceae</taxon>
        <taxon>Mizugakiibacter</taxon>
    </lineage>
</organism>
<evidence type="ECO:0000313" key="2">
    <source>
        <dbReference type="EMBL" id="GAN44583.1"/>
    </source>
</evidence>
<dbReference type="InterPro" id="IPR029063">
    <property type="entry name" value="SAM-dependent_MTases_sf"/>
</dbReference>
<evidence type="ECO:0000313" key="4">
    <source>
        <dbReference type="Proteomes" id="UP000253740"/>
    </source>
</evidence>
<keyword evidence="3" id="KW-0808">Transferase</keyword>
<proteinExistence type="predicted"/>
<reference evidence="2" key="1">
    <citation type="submission" date="2015-03" db="EMBL/GenBank/DDBJ databases">
        <title>Draft genome sequence of Mizugakiibacter sediminis skMP5.</title>
        <authorList>
            <person name="Watanabe T."/>
            <person name="Kojima H."/>
            <person name="Fukui M."/>
        </authorList>
    </citation>
    <scope>NUCLEOTIDE SEQUENCE</scope>
    <source>
        <strain evidence="2">SkMP5</strain>
    </source>
</reference>
<reference evidence="3" key="2">
    <citation type="submission" date="2015-08" db="EMBL/GenBank/DDBJ databases">
        <title>Complete DNA Sequence of Pseudomonas syringae pv. actinidiae, the Causal Agent of Kiwifruit Canker Disease.</title>
        <authorList>
            <person name="Rikkerink E.H.A."/>
            <person name="Fineran P.C."/>
        </authorList>
    </citation>
    <scope>NUCLEOTIDE SEQUENCE</scope>
    <source>
        <strain evidence="3">SkMP5</strain>
    </source>
</reference>
<dbReference type="STRING" id="1475481.GCA_000953855_01773"/>
<dbReference type="HOGENOM" id="CLU_085338_0_0_6"/>
<evidence type="ECO:0000313" key="3">
    <source>
        <dbReference type="EMBL" id="GAP66432.1"/>
    </source>
</evidence>
<protein>
    <submittedName>
        <fullName evidence="3">Methyltransferase type 12</fullName>
    </submittedName>
</protein>
<sequence>MTNERGGARPGEGLHPTLTFLREWLRAPRSIAALSPSGRQLARLMVAQVPRDARRVIELGGGTGAITRALFDRGVPREGLLVLELNDALHRHLRERFAGVQVVHADARDLGGVLRRTGFLEAGPADAVISSLGLLAMPRRMQREILEGAFAALRADGCFVQFTYGPFGPVPRPLLVELGLGVRRHGVAWWNVPPAAVYVYRRLRPRMAAPARGR</sequence>
<dbReference type="Gene3D" id="3.40.50.150">
    <property type="entry name" value="Vaccinia Virus protein VP39"/>
    <property type="match status" value="1"/>
</dbReference>
<feature type="domain" description="Methyltransferase" evidence="1">
    <location>
        <begin position="56"/>
        <end position="157"/>
    </location>
</feature>
<dbReference type="InterPro" id="IPR041698">
    <property type="entry name" value="Methyltransf_25"/>
</dbReference>
<dbReference type="OrthoDB" id="9805585at2"/>
<dbReference type="RefSeq" id="WP_062537029.1">
    <property type="nucleotide sequence ID" value="NZ_DF970207.1"/>
</dbReference>
<dbReference type="Proteomes" id="UP000253740">
    <property type="component" value="Unassembled WGS sequence"/>
</dbReference>
<evidence type="ECO:0000259" key="1">
    <source>
        <dbReference type="Pfam" id="PF13649"/>
    </source>
</evidence>
<dbReference type="CDD" id="cd02440">
    <property type="entry name" value="AdoMet_MTases"/>
    <property type="match status" value="1"/>
</dbReference>
<dbReference type="AlphaFoldDB" id="A0A0K8QPW1"/>
<keyword evidence="3" id="KW-0489">Methyltransferase</keyword>
<dbReference type="GO" id="GO:0032259">
    <property type="term" value="P:methylation"/>
    <property type="evidence" value="ECO:0007669"/>
    <property type="project" value="UniProtKB-KW"/>
</dbReference>
<dbReference type="Pfam" id="PF13649">
    <property type="entry name" value="Methyltransf_25"/>
    <property type="match status" value="1"/>
</dbReference>
<name>A0A0K8QPW1_9GAMM</name>
<gene>
    <name evidence="2" type="ORF">MBSD_1118</name>
    <name evidence="3" type="ORF">MBSD_n1740</name>
</gene>